<dbReference type="Pfam" id="PF02321">
    <property type="entry name" value="OEP"/>
    <property type="match status" value="1"/>
</dbReference>
<keyword evidence="5" id="KW-1185">Reference proteome</keyword>
<dbReference type="EMBL" id="CP016397">
    <property type="protein sequence ID" value="ASQ46972.1"/>
    <property type="molecule type" value="Genomic_DNA"/>
</dbReference>
<dbReference type="KEGG" id="lcd:clem_12180"/>
<dbReference type="InterPro" id="IPR010131">
    <property type="entry name" value="MdtP/NodT-like"/>
</dbReference>
<protein>
    <submittedName>
        <fullName evidence="4">Cobalt-zinc-cadmium resistance protein CzcC</fullName>
    </submittedName>
</protein>
<dbReference type="SUPFAM" id="SSF56954">
    <property type="entry name" value="Outer membrane efflux proteins (OEP)"/>
    <property type="match status" value="1"/>
</dbReference>
<dbReference type="Proteomes" id="UP000201728">
    <property type="component" value="Chromosome"/>
</dbReference>
<dbReference type="Gene3D" id="1.20.1600.10">
    <property type="entry name" value="Outer membrane efflux proteins (OEP)"/>
    <property type="match status" value="1"/>
</dbReference>
<evidence type="ECO:0000256" key="3">
    <source>
        <dbReference type="SAM" id="SignalP"/>
    </source>
</evidence>
<sequence length="444" mass="50429">MKLDKQSSKRVACLLVFSMLPLSGFAVTTWNLASVTKIALANNKDLKAARYNVLLAVSRLKQTGLWANPSLQISNSDDRFFTNEGEYTRSIGFIQAFPVSGRINQQKNVARVDIAIAMAEIRNAKRQLRGQVAENFYALFIIDERLKQLNKLLKINQQLMQVSQKRFYAAEVSELDANTAKLEYQRLLQEKQTLESLRINQQAQLNLLLGCARHTPLSLEKSLPKSVYLPPLKELQQHALQQRSEMQIAWLNFARSQADQQLARIERWADWTVGLAVQQDKIAVEGAPLQKPDRTLNVNLAIPLPLINTNQGRIMETKLKGTQALIKLKALKFAIQNEVASNYGQVKALQTAWLQSQSGETFKLINRNIKLAREAYRNGQISLLEVLQIQRQQNELQTNRLNVLEKYLRAVVKFCTALGNNRISLCSPFSGKRTINVFIHHEIS</sequence>
<dbReference type="PANTHER" id="PTHR30203:SF24">
    <property type="entry name" value="BLR4935 PROTEIN"/>
    <property type="match status" value="1"/>
</dbReference>
<evidence type="ECO:0000256" key="1">
    <source>
        <dbReference type="ARBA" id="ARBA00007613"/>
    </source>
</evidence>
<feature type="chain" id="PRO_5013188771" evidence="3">
    <location>
        <begin position="27"/>
        <end position="444"/>
    </location>
</feature>
<dbReference type="PANTHER" id="PTHR30203">
    <property type="entry name" value="OUTER MEMBRANE CATION EFFLUX PROTEIN"/>
    <property type="match status" value="1"/>
</dbReference>
<evidence type="ECO:0000256" key="2">
    <source>
        <dbReference type="SAM" id="Coils"/>
    </source>
</evidence>
<keyword evidence="3" id="KW-0732">Signal</keyword>
<accession>A0A222P565</accession>
<proteinExistence type="inferred from homology"/>
<feature type="signal peptide" evidence="3">
    <location>
        <begin position="1"/>
        <end position="26"/>
    </location>
</feature>
<name>A0A222P565_9GAMM</name>
<feature type="coiled-coil region" evidence="2">
    <location>
        <begin position="177"/>
        <end position="204"/>
    </location>
</feature>
<dbReference type="RefSeq" id="WP_232505471.1">
    <property type="nucleotide sequence ID" value="NZ_CP016397.1"/>
</dbReference>
<gene>
    <name evidence="4" type="primary">czcC_2</name>
    <name evidence="4" type="ORF">clem_12180</name>
</gene>
<dbReference type="AlphaFoldDB" id="A0A222P565"/>
<dbReference type="InterPro" id="IPR003423">
    <property type="entry name" value="OMP_efflux"/>
</dbReference>
<reference evidence="5" key="1">
    <citation type="submission" date="2016-07" db="EMBL/GenBank/DDBJ databases">
        <authorList>
            <person name="Florea S."/>
            <person name="Webb J.S."/>
            <person name="Jaromczyk J."/>
            <person name="Schardl C.L."/>
        </authorList>
    </citation>
    <scope>NUCLEOTIDE SEQUENCE [LARGE SCALE GENOMIC DNA]</scope>
    <source>
        <strain evidence="5">CDC-D5610</strain>
    </source>
</reference>
<dbReference type="GO" id="GO:0015562">
    <property type="term" value="F:efflux transmembrane transporter activity"/>
    <property type="evidence" value="ECO:0007669"/>
    <property type="project" value="InterPro"/>
</dbReference>
<evidence type="ECO:0000313" key="4">
    <source>
        <dbReference type="EMBL" id="ASQ46972.1"/>
    </source>
</evidence>
<evidence type="ECO:0000313" key="5">
    <source>
        <dbReference type="Proteomes" id="UP000201728"/>
    </source>
</evidence>
<comment type="similarity">
    <text evidence="1">Belongs to the outer membrane factor (OMF) (TC 1.B.17) family.</text>
</comment>
<organism evidence="4 5">
    <name type="scientific">Legionella clemsonensis</name>
    <dbReference type="NCBI Taxonomy" id="1867846"/>
    <lineage>
        <taxon>Bacteria</taxon>
        <taxon>Pseudomonadati</taxon>
        <taxon>Pseudomonadota</taxon>
        <taxon>Gammaproteobacteria</taxon>
        <taxon>Legionellales</taxon>
        <taxon>Legionellaceae</taxon>
        <taxon>Legionella</taxon>
    </lineage>
</organism>
<keyword evidence="2" id="KW-0175">Coiled coil</keyword>